<reference evidence="1" key="1">
    <citation type="submission" date="2021-02" db="EMBL/GenBank/DDBJ databases">
        <title>Thiocyanate and organic carbon inputs drive convergent selection for specific autotrophic Afipia and Thiobacillus strains within complex microbiomes.</title>
        <authorList>
            <person name="Huddy R.J."/>
            <person name="Sachdeva R."/>
            <person name="Kadzinga F."/>
            <person name="Kantor R.S."/>
            <person name="Harrison S.T.L."/>
            <person name="Banfield J.F."/>
        </authorList>
    </citation>
    <scope>NUCLEOTIDE SEQUENCE</scope>
    <source>
        <strain evidence="1">SCN18_10_11_15_R4_P_38_20</strain>
    </source>
</reference>
<organism evidence="1 2">
    <name type="scientific">Candidatus Paracaedimonas acanthamoebae</name>
    <dbReference type="NCBI Taxonomy" id="244581"/>
    <lineage>
        <taxon>Bacteria</taxon>
        <taxon>Pseudomonadati</taxon>
        <taxon>Pseudomonadota</taxon>
        <taxon>Alphaproteobacteria</taxon>
        <taxon>Holosporales</taxon>
        <taxon>Caedimonadaceae</taxon>
        <taxon>Candidatus Paracaedimonas</taxon>
    </lineage>
</organism>
<evidence type="ECO:0000313" key="2">
    <source>
        <dbReference type="Proteomes" id="UP000664414"/>
    </source>
</evidence>
<evidence type="ECO:0000313" key="1">
    <source>
        <dbReference type="EMBL" id="MBN9412657.1"/>
    </source>
</evidence>
<proteinExistence type="predicted"/>
<accession>A0A8J7TTY1</accession>
<gene>
    <name evidence="1" type="ORF">J0H12_01850</name>
</gene>
<name>A0A8J7TTY1_9PROT</name>
<protein>
    <submittedName>
        <fullName evidence="1">Uncharacterized protein</fullName>
    </submittedName>
</protein>
<comment type="caution">
    <text evidence="1">The sequence shown here is derived from an EMBL/GenBank/DDBJ whole genome shotgun (WGS) entry which is preliminary data.</text>
</comment>
<dbReference type="AlphaFoldDB" id="A0A8J7TTY1"/>
<dbReference type="Proteomes" id="UP000664414">
    <property type="component" value="Unassembled WGS sequence"/>
</dbReference>
<dbReference type="EMBL" id="JAFKGL010000012">
    <property type="protein sequence ID" value="MBN9412657.1"/>
    <property type="molecule type" value="Genomic_DNA"/>
</dbReference>
<sequence length="79" mass="9086">MVTLKQAILDPKGSFETPQEVMKTSHFSLDEKIVILKLWAYDAERLEVAQEENMSGTDEDMLKNVIDCLLILEKQKTML</sequence>